<dbReference type="PROSITE" id="PS51257">
    <property type="entry name" value="PROKAR_LIPOPROTEIN"/>
    <property type="match status" value="1"/>
</dbReference>
<dbReference type="EMBL" id="JACWMS010000003">
    <property type="protein sequence ID" value="MBD1321133.1"/>
    <property type="molecule type" value="Genomic_DNA"/>
</dbReference>
<feature type="chain" id="PRO_5045834780" evidence="1">
    <location>
        <begin position="24"/>
        <end position="296"/>
    </location>
</feature>
<organism evidence="2 3">
    <name type="scientific">Gordonia hankookensis</name>
    <dbReference type="NCBI Taxonomy" id="589403"/>
    <lineage>
        <taxon>Bacteria</taxon>
        <taxon>Bacillati</taxon>
        <taxon>Actinomycetota</taxon>
        <taxon>Actinomycetes</taxon>
        <taxon>Mycobacteriales</taxon>
        <taxon>Gordoniaceae</taxon>
        <taxon>Gordonia</taxon>
    </lineage>
</organism>
<gene>
    <name evidence="2" type="ORF">IDF66_16220</name>
</gene>
<dbReference type="InterPro" id="IPR012338">
    <property type="entry name" value="Beta-lactam/transpept-like"/>
</dbReference>
<dbReference type="Proteomes" id="UP000602395">
    <property type="component" value="Unassembled WGS sequence"/>
</dbReference>
<feature type="signal peptide" evidence="1">
    <location>
        <begin position="1"/>
        <end position="23"/>
    </location>
</feature>
<name>A0ABR7WFG2_9ACTN</name>
<reference evidence="2 3" key="1">
    <citation type="submission" date="2020-09" db="EMBL/GenBank/DDBJ databases">
        <title>Novel species in genus Gordonia.</title>
        <authorList>
            <person name="Zhang G."/>
        </authorList>
    </citation>
    <scope>NUCLEOTIDE SEQUENCE [LARGE SCALE GENOMIC DNA]</scope>
    <source>
        <strain evidence="2 3">ON-33</strain>
    </source>
</reference>
<sequence>MKRKALSVGSAACTLAVLLSACAEPSAQPPVSPVTVTVTATPSRSQVSLSPRPARPGGGAMLASGFRTVAASSGATVGIAVAPVGGDAVPELTLGDHTARVAWSTIKVPLAVAAERAHGPSSAETAAIVNSDNASAEQLWSSLGSPGQAADAVTQVLREGGDNQTTVPSQALRPGFTTFGQTVWSLSSAATFMANLSCLPGTDHVINLMGHVAGNQQWGVDIMATPASTAVKGGWGPGIADGYLVRQIALIRYRDGQSTAVAISAVGDSMTEGVTALNDVARWLNSHIARLPRGRC</sequence>
<keyword evidence="1" id="KW-0732">Signal</keyword>
<protein>
    <submittedName>
        <fullName evidence="2">Uncharacterized protein</fullName>
    </submittedName>
</protein>
<dbReference type="Gene3D" id="3.40.710.10">
    <property type="entry name" value="DD-peptidase/beta-lactamase superfamily"/>
    <property type="match status" value="1"/>
</dbReference>
<evidence type="ECO:0000313" key="2">
    <source>
        <dbReference type="EMBL" id="MBD1321133.1"/>
    </source>
</evidence>
<comment type="caution">
    <text evidence="2">The sequence shown here is derived from an EMBL/GenBank/DDBJ whole genome shotgun (WGS) entry which is preliminary data.</text>
</comment>
<keyword evidence="3" id="KW-1185">Reference proteome</keyword>
<evidence type="ECO:0000256" key="1">
    <source>
        <dbReference type="SAM" id="SignalP"/>
    </source>
</evidence>
<accession>A0ABR7WFG2</accession>
<evidence type="ECO:0000313" key="3">
    <source>
        <dbReference type="Proteomes" id="UP000602395"/>
    </source>
</evidence>
<dbReference type="SUPFAM" id="SSF56601">
    <property type="entry name" value="beta-lactamase/transpeptidase-like"/>
    <property type="match status" value="1"/>
</dbReference>
<proteinExistence type="predicted"/>